<dbReference type="AlphaFoldDB" id="A0A075NZ49"/>
<dbReference type="Pfam" id="PF07603">
    <property type="entry name" value="Lcl_C"/>
    <property type="match status" value="1"/>
</dbReference>
<protein>
    <recommendedName>
        <fullName evidence="2">Lcl C-terminal domain-containing protein</fullName>
    </recommendedName>
</protein>
<proteinExistence type="predicted"/>
<dbReference type="Proteomes" id="UP000056090">
    <property type="component" value="Chromosome"/>
</dbReference>
<name>A0A075NZ49_9ALTE</name>
<evidence type="ECO:0000313" key="3">
    <source>
        <dbReference type="EMBL" id="AIF97855.1"/>
    </source>
</evidence>
<feature type="domain" description="Lcl C-terminal" evidence="2">
    <location>
        <begin position="612"/>
        <end position="713"/>
    </location>
</feature>
<sequence>MKNSAPYCNWIQRLLPKMIVTTSALTLFACGGGSDSDTSIPTTPEESSPPVSTFLISTTVGAGGSISPTSASVTEGETATFTLAMEEGYEIESISGCNGSLTNLTYTIGEASTDCEISVTFLLTPPDEETEEEGEDSGETNLEDNLGEQKTLVALIGFKNQENKITRQQAHDLIQNNPNSLNTFIKENSNNKAWLESDVLDWVELDKEADEYFSADNYDNEKYHDDAIAAISNLADLASYDRLILMGSRSERGNPGCYAYQTKRYVGPDNHYFGYFAVMGGGGLDDDVVGCLTPGRIAHEYGHTFGFGHIFETDCAIGDLPQSLIDRHFDNSCQNKGYWETYDTMSFDVNYPLYSTIWRSEAGWLEDDQVTVVSESGLYTLTQASLSSSGTKLLKIPIGQGLEGKQLYYYVEYRKKLGGFDEEEFIAKSQEYEVLVRHTDFNGGIENKDKITYGYETAEGIREAITPLDVGQDFVDTYRNLSFRVERLYEDQEMSVADIRVSLPALTILPSYVYRFSANDDQEQTVTLKNTSDDSWVVSSLTMKGRHPNAFAVSNENCIDQPIMPQGKCEINVSRVRDTASLGFLAISINDGDILHAAELMGESLLIETEFDPNAPLEWQDYTSQYAKDINWEDAVAYCHDLSFNSHDDWRLPLIEELRAAFQQSSTPLYNITTQLWSISEPAGNLYNAYYIDGSEAWYNGDKLQKYNALCVRSQ</sequence>
<organism evidence="3 4">
    <name type="scientific">Alteromonas australica</name>
    <dbReference type="NCBI Taxonomy" id="589873"/>
    <lineage>
        <taxon>Bacteria</taxon>
        <taxon>Pseudomonadati</taxon>
        <taxon>Pseudomonadota</taxon>
        <taxon>Gammaproteobacteria</taxon>
        <taxon>Alteromonadales</taxon>
        <taxon>Alteromonadaceae</taxon>
        <taxon>Alteromonas/Salinimonas group</taxon>
        <taxon>Alteromonas</taxon>
    </lineage>
</organism>
<accession>A0A075NZ49</accession>
<dbReference type="eggNOG" id="COG1879">
    <property type="taxonomic scope" value="Bacteria"/>
</dbReference>
<dbReference type="InterPro" id="IPR013783">
    <property type="entry name" value="Ig-like_fold"/>
</dbReference>
<dbReference type="SUPFAM" id="SSF55486">
    <property type="entry name" value="Metalloproteases ('zincins'), catalytic domain"/>
    <property type="match status" value="1"/>
</dbReference>
<keyword evidence="1" id="KW-0732">Signal</keyword>
<dbReference type="GeneID" id="78254023"/>
<dbReference type="InterPro" id="IPR011460">
    <property type="entry name" value="Lcl_C"/>
</dbReference>
<dbReference type="RefSeq" id="WP_044056054.1">
    <property type="nucleotide sequence ID" value="NZ_CBCSKJ010000001.1"/>
</dbReference>
<dbReference type="eggNOG" id="COG1361">
    <property type="taxonomic scope" value="Bacteria"/>
</dbReference>
<gene>
    <name evidence="3" type="ORF">EP13_03595</name>
</gene>
<dbReference type="Gene3D" id="2.60.40.10">
    <property type="entry name" value="Immunoglobulins"/>
    <property type="match status" value="1"/>
</dbReference>
<evidence type="ECO:0000259" key="2">
    <source>
        <dbReference type="Pfam" id="PF07603"/>
    </source>
</evidence>
<dbReference type="KEGG" id="aal:EP13_03595"/>
<reference evidence="3 4" key="1">
    <citation type="submission" date="2014-06" db="EMBL/GenBank/DDBJ databases">
        <title>Genomes of Alteromonas australica, a world apart.</title>
        <authorList>
            <person name="Gonzaga A."/>
            <person name="Lopez-Perez M."/>
            <person name="Rodriguez-Valera F."/>
        </authorList>
    </citation>
    <scope>NUCLEOTIDE SEQUENCE [LARGE SCALE GENOMIC DNA]</scope>
    <source>
        <strain evidence="3 4">H 17</strain>
    </source>
</reference>
<evidence type="ECO:0000313" key="4">
    <source>
        <dbReference type="Proteomes" id="UP000056090"/>
    </source>
</evidence>
<keyword evidence="4" id="KW-1185">Reference proteome</keyword>
<dbReference type="PROSITE" id="PS51257">
    <property type="entry name" value="PROKAR_LIPOPROTEIN"/>
    <property type="match status" value="1"/>
</dbReference>
<feature type="signal peptide" evidence="1">
    <location>
        <begin position="1"/>
        <end position="29"/>
    </location>
</feature>
<dbReference type="EMBL" id="CP008849">
    <property type="protein sequence ID" value="AIF97855.1"/>
    <property type="molecule type" value="Genomic_DNA"/>
</dbReference>
<feature type="chain" id="PRO_5001708746" description="Lcl C-terminal domain-containing protein" evidence="1">
    <location>
        <begin position="30"/>
        <end position="715"/>
    </location>
</feature>
<evidence type="ECO:0000256" key="1">
    <source>
        <dbReference type="SAM" id="SignalP"/>
    </source>
</evidence>